<proteinExistence type="predicted"/>
<dbReference type="PANTHER" id="PTHR37292:SF2">
    <property type="entry name" value="DUF262 DOMAIN-CONTAINING PROTEIN"/>
    <property type="match status" value="1"/>
</dbReference>
<dbReference type="EMBL" id="PNQX01000001">
    <property type="protein sequence ID" value="PMQ20396.1"/>
    <property type="molecule type" value="Genomic_DNA"/>
</dbReference>
<dbReference type="Proteomes" id="UP000235739">
    <property type="component" value="Unassembled WGS sequence"/>
</dbReference>
<evidence type="ECO:0000259" key="1">
    <source>
        <dbReference type="Pfam" id="PF03235"/>
    </source>
</evidence>
<dbReference type="PANTHER" id="PTHR37292">
    <property type="entry name" value="VNG6097C"/>
    <property type="match status" value="1"/>
</dbReference>
<comment type="caution">
    <text evidence="2">The sequence shown here is derived from an EMBL/GenBank/DDBJ whole genome shotgun (WGS) entry which is preliminary data.</text>
</comment>
<accession>A0A2N7S2K5</accession>
<dbReference type="RefSeq" id="WP_102597360.1">
    <property type="nucleotide sequence ID" value="NZ_PNQX01000001.1"/>
</dbReference>
<protein>
    <recommendedName>
        <fullName evidence="1">GmrSD restriction endonucleases N-terminal domain-containing protein</fullName>
    </recommendedName>
</protein>
<sequence length="602" mass="67938">MVIIGFGYCCTRRAYGRAEHPAPRLTFKSRFKPRPVEGSPAVFANPELLLLDGQQRTTSMFQALTGDGIVETEDDRHKKMSRKYYVDIRRALGSPRDQDAAVLSIPGNGIVLTDFGRRVELDVSVQEGQIEHGLMPFSTLFDRDAAMPWLFAYMNSVEAIEERTLRMQVVQDFTTRVLTPVSNYSVPAIELGNDTTREAVATVFEKVNVGGMPLDVFELLTATFAGDNQFYEEHGEDFRLAEDWKATEDIVAAHPVLKDFRTTDFLMGVSVLVTLEERQEALRRQESKPPATSARREDILAMRLSDYLRWAERLRTALPAVARHLHSLHIHTAKDIPYKSQVVSLAIVHVLLGVHAEEYPVRERLNQWFWCGVLGEQYGSTIEGKLARDAEQVPDWALGLRPVGRGSQPDIVGRAQFAETRLGSLRSRNSAAYKGIYALLMAQETPCRDWKMDQIIDHSSYQDLKIDLHHIFPKQWCIENEIPMAWRESIVNKTPLSRRTNIQIGGVSPAIYMQKLDAGLAPGRLDSLVSTHAIDPLTLRAGKFEIFFLARLESLVALIEKAMGKSVNRDWDENVEDEVAQFDVAEDDSEDDLDVDQINVPS</sequence>
<gene>
    <name evidence="2" type="ORF">CIK84_01900</name>
</gene>
<dbReference type="Pfam" id="PF03235">
    <property type="entry name" value="GmrSD_N"/>
    <property type="match status" value="1"/>
</dbReference>
<dbReference type="AlphaFoldDB" id="A0A2N7S2K5"/>
<name>A0A2N7S2K5_9MICC</name>
<reference evidence="2 3" key="1">
    <citation type="journal article" date="2017" name="Elife">
        <title>Extensive horizontal gene transfer in cheese-associated bacteria.</title>
        <authorList>
            <person name="Bonham K.S."/>
            <person name="Wolfe B.E."/>
            <person name="Dutton R.J."/>
        </authorList>
    </citation>
    <scope>NUCLEOTIDE SEQUENCE [LARGE SCALE GENOMIC DNA]</scope>
    <source>
        <strain evidence="2 3">JB182</strain>
    </source>
</reference>
<feature type="domain" description="GmrSD restriction endonucleases N-terminal" evidence="1">
    <location>
        <begin position="41"/>
        <end position="224"/>
    </location>
</feature>
<evidence type="ECO:0000313" key="3">
    <source>
        <dbReference type="Proteomes" id="UP000235739"/>
    </source>
</evidence>
<organism evidence="2 3">
    <name type="scientific">Glutamicibacter arilaitensis</name>
    <dbReference type="NCBI Taxonomy" id="256701"/>
    <lineage>
        <taxon>Bacteria</taxon>
        <taxon>Bacillati</taxon>
        <taxon>Actinomycetota</taxon>
        <taxon>Actinomycetes</taxon>
        <taxon>Micrococcales</taxon>
        <taxon>Micrococcaceae</taxon>
        <taxon>Glutamicibacter</taxon>
    </lineage>
</organism>
<dbReference type="InterPro" id="IPR004919">
    <property type="entry name" value="GmrSD_N"/>
</dbReference>
<evidence type="ECO:0000313" key="2">
    <source>
        <dbReference type="EMBL" id="PMQ20396.1"/>
    </source>
</evidence>